<organism evidence="1 2">
    <name type="scientific">Glaciimonas soli</name>
    <dbReference type="NCBI Taxonomy" id="2590999"/>
    <lineage>
        <taxon>Bacteria</taxon>
        <taxon>Pseudomonadati</taxon>
        <taxon>Pseudomonadota</taxon>
        <taxon>Betaproteobacteria</taxon>
        <taxon>Burkholderiales</taxon>
        <taxon>Oxalobacteraceae</taxon>
        <taxon>Glaciimonas</taxon>
    </lineage>
</organism>
<comment type="caution">
    <text evidence="1">The sequence shown here is derived from an EMBL/GenBank/DDBJ whole genome shotgun (WGS) entry which is preliminary data.</text>
</comment>
<dbReference type="InterPro" id="IPR019587">
    <property type="entry name" value="Polyketide_cyclase/dehydratase"/>
</dbReference>
<dbReference type="SUPFAM" id="SSF55961">
    <property type="entry name" value="Bet v1-like"/>
    <property type="match status" value="1"/>
</dbReference>
<reference evidence="1 2" key="1">
    <citation type="submission" date="2019-10" db="EMBL/GenBank/DDBJ databases">
        <title>Glaciimonas soli sp. nov., a psychrophilic bacterium isolated from the forest soil of a high elevation mountain in Taiwan.</title>
        <authorList>
            <person name="Wang L.-T."/>
            <person name="Shieh W.Y."/>
        </authorList>
    </citation>
    <scope>NUCLEOTIDE SEQUENCE [LARGE SCALE GENOMIC DNA]</scope>
    <source>
        <strain evidence="1 2">GS1</strain>
    </source>
</reference>
<dbReference type="Gene3D" id="3.30.530.20">
    <property type="match status" value="1"/>
</dbReference>
<protein>
    <submittedName>
        <fullName evidence="1">Polyketide cyclase/dehydrase</fullName>
    </submittedName>
</protein>
<gene>
    <name evidence="1" type="ORF">GEV47_08090</name>
</gene>
<keyword evidence="2" id="KW-1185">Reference proteome</keyword>
<evidence type="ECO:0000313" key="1">
    <source>
        <dbReference type="EMBL" id="MQR00643.1"/>
    </source>
</evidence>
<proteinExistence type="predicted"/>
<dbReference type="InterPro" id="IPR023393">
    <property type="entry name" value="START-like_dom_sf"/>
</dbReference>
<name>A0A843YST7_9BURK</name>
<evidence type="ECO:0000313" key="2">
    <source>
        <dbReference type="Proteomes" id="UP000451565"/>
    </source>
</evidence>
<dbReference type="OrthoDB" id="5383110at2"/>
<dbReference type="Pfam" id="PF10604">
    <property type="entry name" value="Polyketide_cyc2"/>
    <property type="match status" value="1"/>
</dbReference>
<dbReference type="Proteomes" id="UP000451565">
    <property type="component" value="Unassembled WGS sequence"/>
</dbReference>
<sequence>MWTHEDSIETTATPAQIWKIFSDVSNWKKWNNGIENIEIHGAFANGTTFTMRVPGEDTFTSTLIEVKENASFTDETVLDGTRVLVHHKIMPLASGRTKIIYSTEITGPAAAEFGPMVTGDFPDVLRALKNIVENSK</sequence>
<accession>A0A843YST7</accession>
<dbReference type="EMBL" id="WINI01000003">
    <property type="protein sequence ID" value="MQR00643.1"/>
    <property type="molecule type" value="Genomic_DNA"/>
</dbReference>
<dbReference type="RefSeq" id="WP_153234225.1">
    <property type="nucleotide sequence ID" value="NZ_WINI01000003.1"/>
</dbReference>
<dbReference type="AlphaFoldDB" id="A0A843YST7"/>